<name>A0A0G0KDK0_9BACT</name>
<evidence type="ECO:0000313" key="1">
    <source>
        <dbReference type="EMBL" id="KKQ77668.1"/>
    </source>
</evidence>
<dbReference type="EMBL" id="LBVC01000036">
    <property type="protein sequence ID" value="KKQ77668.1"/>
    <property type="molecule type" value="Genomic_DNA"/>
</dbReference>
<accession>A0A0G0KDK0</accession>
<dbReference type="AlphaFoldDB" id="A0A0G0KDK0"/>
<organism evidence="1 2">
    <name type="scientific">Candidatus Daviesbacteria bacterium GW2011_GWF2_38_6</name>
    <dbReference type="NCBI Taxonomy" id="1618432"/>
    <lineage>
        <taxon>Bacteria</taxon>
        <taxon>Candidatus Daviesiibacteriota</taxon>
    </lineage>
</organism>
<sequence length="38" mass="4223">MGKIINIFVLFLTMLLFTAFGLAKVILANHTADDNRIS</sequence>
<gene>
    <name evidence="1" type="ORF">US99_C0036G0013</name>
</gene>
<comment type="caution">
    <text evidence="1">The sequence shown here is derived from an EMBL/GenBank/DDBJ whole genome shotgun (WGS) entry which is preliminary data.</text>
</comment>
<reference evidence="1 2" key="1">
    <citation type="journal article" date="2015" name="Nature">
        <title>rRNA introns, odd ribosomes, and small enigmatic genomes across a large radiation of phyla.</title>
        <authorList>
            <person name="Brown C.T."/>
            <person name="Hug L.A."/>
            <person name="Thomas B.C."/>
            <person name="Sharon I."/>
            <person name="Castelle C.J."/>
            <person name="Singh A."/>
            <person name="Wilkins M.J."/>
            <person name="Williams K.H."/>
            <person name="Banfield J.F."/>
        </authorList>
    </citation>
    <scope>NUCLEOTIDE SEQUENCE [LARGE SCALE GENOMIC DNA]</scope>
</reference>
<protein>
    <submittedName>
        <fullName evidence="1">Uncharacterized protein</fullName>
    </submittedName>
</protein>
<evidence type="ECO:0000313" key="2">
    <source>
        <dbReference type="Proteomes" id="UP000034324"/>
    </source>
</evidence>
<proteinExistence type="predicted"/>
<dbReference type="Proteomes" id="UP000034324">
    <property type="component" value="Unassembled WGS sequence"/>
</dbReference>
<feature type="non-terminal residue" evidence="1">
    <location>
        <position position="38"/>
    </location>
</feature>